<feature type="domain" description="PX" evidence="1">
    <location>
        <begin position="1"/>
        <end position="156"/>
    </location>
</feature>
<name>K3WDJ7_GLOUD</name>
<keyword evidence="3" id="KW-1185">Reference proteome</keyword>
<evidence type="ECO:0000313" key="3">
    <source>
        <dbReference type="Proteomes" id="UP000019132"/>
    </source>
</evidence>
<accession>K3WDJ7</accession>
<dbReference type="AlphaFoldDB" id="K3WDJ7"/>
<dbReference type="PROSITE" id="PS50195">
    <property type="entry name" value="PX"/>
    <property type="match status" value="1"/>
</dbReference>
<dbReference type="eggNOG" id="ENOG502QTP2">
    <property type="taxonomic scope" value="Eukaryota"/>
</dbReference>
<dbReference type="EMBL" id="GL376628">
    <property type="status" value="NOT_ANNOTATED_CDS"/>
    <property type="molecule type" value="Genomic_DNA"/>
</dbReference>
<dbReference type="Gene3D" id="3.30.1520.10">
    <property type="entry name" value="Phox-like domain"/>
    <property type="match status" value="1"/>
</dbReference>
<dbReference type="SUPFAM" id="SSF64268">
    <property type="entry name" value="PX domain"/>
    <property type="match status" value="1"/>
</dbReference>
<reference evidence="2" key="3">
    <citation type="submission" date="2015-02" db="UniProtKB">
        <authorList>
            <consortium name="EnsemblProtists"/>
        </authorList>
    </citation>
    <scope>IDENTIFICATION</scope>
    <source>
        <strain evidence="2">DAOM BR144</strain>
    </source>
</reference>
<sequence length="632" mass="73154">MSEQEELDAARVSVRDITAILRVAISVDSFQYDASIMEQPEFLISTLVVFQCQQFGGKQLQTQWRIFRTFDEFQGLDTQLRATFPLLMANIKPPRVHRRRTFFRVSKRKSFLARRCNELNEYLQRLLATSTMRLSRFLDPRAPLVLRCFCNFDAGFGRVLAFQTNQYESCVLCLDHVADDTIERKSVADRHALSQVADVDASVKSQEWELQQQQMLREQWRTERLRSGSRYDALEANLLDDRARNLTMCLKFECSCQYSSFHMTHNKMSRILQQHGYHQVYRPLEGGATALYCVLYRLQQFNDLDKRLHDALTGFPEKGDTTHEQLTRGVEILRHALANYGLLHTHALEVEFRMNAVDLKKKLHEFKSRHQHRVGAMELVLLATMLDLSIELITNDHDGTTQRIEPLSQDGMWTPIRLGGRIHLTLGYILPTIFNVNGFYLLAEPVAERSRAVGTVTDERSRPSSVVNLSDNESIVTGAAISESIVAAPAMLDLETRRRMWLGVEEMDRCLIEVIDAQMRSDLAWIGARFFDHDVAETLNKAILDAVWDDCQHNPNLFHLFQKQARQFGKSRTSAHFFFQYLEVAFGMEGAAYLVDFLLHVLPEEELRKQLLRARWFRVRRHLTKRVAPMHA</sequence>
<dbReference type="Pfam" id="PF00787">
    <property type="entry name" value="PX"/>
    <property type="match status" value="1"/>
</dbReference>
<reference evidence="3" key="2">
    <citation type="submission" date="2010-04" db="EMBL/GenBank/DDBJ databases">
        <authorList>
            <person name="Buell R."/>
            <person name="Hamilton J."/>
            <person name="Hostetler J."/>
        </authorList>
    </citation>
    <scope>NUCLEOTIDE SEQUENCE [LARGE SCALE GENOMIC DNA]</scope>
    <source>
        <strain evidence="3">DAOM:BR144</strain>
    </source>
</reference>
<reference evidence="3" key="1">
    <citation type="journal article" date="2010" name="Genome Biol.">
        <title>Genome sequence of the necrotrophic plant pathogen Pythium ultimum reveals original pathogenicity mechanisms and effector repertoire.</title>
        <authorList>
            <person name="Levesque C.A."/>
            <person name="Brouwer H."/>
            <person name="Cano L."/>
            <person name="Hamilton J.P."/>
            <person name="Holt C."/>
            <person name="Huitema E."/>
            <person name="Raffaele S."/>
            <person name="Robideau G.P."/>
            <person name="Thines M."/>
            <person name="Win J."/>
            <person name="Zerillo M.M."/>
            <person name="Beakes G.W."/>
            <person name="Boore J.L."/>
            <person name="Busam D."/>
            <person name="Dumas B."/>
            <person name="Ferriera S."/>
            <person name="Fuerstenberg S.I."/>
            <person name="Gachon C.M."/>
            <person name="Gaulin E."/>
            <person name="Govers F."/>
            <person name="Grenville-Briggs L."/>
            <person name="Horner N."/>
            <person name="Hostetler J."/>
            <person name="Jiang R.H."/>
            <person name="Johnson J."/>
            <person name="Krajaejun T."/>
            <person name="Lin H."/>
            <person name="Meijer H.J."/>
            <person name="Moore B."/>
            <person name="Morris P."/>
            <person name="Phuntmart V."/>
            <person name="Puiu D."/>
            <person name="Shetty J."/>
            <person name="Stajich J.E."/>
            <person name="Tripathy S."/>
            <person name="Wawra S."/>
            <person name="van West P."/>
            <person name="Whitty B.R."/>
            <person name="Coutinho P.M."/>
            <person name="Henrissat B."/>
            <person name="Martin F."/>
            <person name="Thomas P.D."/>
            <person name="Tyler B.M."/>
            <person name="De Vries R.P."/>
            <person name="Kamoun S."/>
            <person name="Yandell M."/>
            <person name="Tisserat N."/>
            <person name="Buell C.R."/>
        </authorList>
    </citation>
    <scope>NUCLEOTIDE SEQUENCE</scope>
    <source>
        <strain evidence="3">DAOM:BR144</strain>
    </source>
</reference>
<dbReference type="OMA" id="DAVWDDC"/>
<dbReference type="Proteomes" id="UP000019132">
    <property type="component" value="Unassembled WGS sequence"/>
</dbReference>
<dbReference type="InParanoid" id="K3WDJ7"/>
<proteinExistence type="predicted"/>
<dbReference type="EnsemblProtists" id="PYU1_T003038">
    <property type="protein sequence ID" value="PYU1_T003038"/>
    <property type="gene ID" value="PYU1_G003035"/>
</dbReference>
<evidence type="ECO:0000259" key="1">
    <source>
        <dbReference type="PROSITE" id="PS50195"/>
    </source>
</evidence>
<dbReference type="InterPro" id="IPR036871">
    <property type="entry name" value="PX_dom_sf"/>
</dbReference>
<protein>
    <recommendedName>
        <fullName evidence="1">PX domain-containing protein</fullName>
    </recommendedName>
</protein>
<dbReference type="HOGENOM" id="CLU_022859_0_0_1"/>
<dbReference type="VEuPathDB" id="FungiDB:PYU1_G003035"/>
<dbReference type="InterPro" id="IPR001683">
    <property type="entry name" value="PX_dom"/>
</dbReference>
<dbReference type="SMART" id="SM00312">
    <property type="entry name" value="PX"/>
    <property type="match status" value="1"/>
</dbReference>
<evidence type="ECO:0000313" key="2">
    <source>
        <dbReference type="EnsemblProtists" id="PYU1_T003038"/>
    </source>
</evidence>
<organism evidence="2 3">
    <name type="scientific">Globisporangium ultimum (strain ATCC 200006 / CBS 805.95 / DAOM BR144)</name>
    <name type="common">Pythium ultimum</name>
    <dbReference type="NCBI Taxonomy" id="431595"/>
    <lineage>
        <taxon>Eukaryota</taxon>
        <taxon>Sar</taxon>
        <taxon>Stramenopiles</taxon>
        <taxon>Oomycota</taxon>
        <taxon>Peronosporomycetes</taxon>
        <taxon>Pythiales</taxon>
        <taxon>Pythiaceae</taxon>
        <taxon>Globisporangium</taxon>
    </lineage>
</organism>
<dbReference type="GO" id="GO:0035091">
    <property type="term" value="F:phosphatidylinositol binding"/>
    <property type="evidence" value="ECO:0007669"/>
    <property type="project" value="InterPro"/>
</dbReference>